<dbReference type="Pfam" id="PF04752">
    <property type="entry name" value="ChaC"/>
    <property type="match status" value="1"/>
</dbReference>
<accession>A0A448YTZ3</accession>
<keyword evidence="4" id="KW-1185">Reference proteome</keyword>
<organism evidence="3 4">
    <name type="scientific">Brettanomyces naardenensis</name>
    <name type="common">Yeast</name>
    <dbReference type="NCBI Taxonomy" id="13370"/>
    <lineage>
        <taxon>Eukaryota</taxon>
        <taxon>Fungi</taxon>
        <taxon>Dikarya</taxon>
        <taxon>Ascomycota</taxon>
        <taxon>Saccharomycotina</taxon>
        <taxon>Pichiomycetes</taxon>
        <taxon>Pichiales</taxon>
        <taxon>Pichiaceae</taxon>
        <taxon>Brettanomyces</taxon>
    </lineage>
</organism>
<protein>
    <recommendedName>
        <fullName evidence="1">glutathione-specific gamma-glutamylcyclotransferase</fullName>
        <ecNumber evidence="1">4.3.2.7</ecNumber>
    </recommendedName>
</protein>
<dbReference type="EMBL" id="CAACVR010000076">
    <property type="protein sequence ID" value="VEU24367.1"/>
    <property type="molecule type" value="Genomic_DNA"/>
</dbReference>
<dbReference type="InterPro" id="IPR006840">
    <property type="entry name" value="ChaC"/>
</dbReference>
<evidence type="ECO:0000313" key="3">
    <source>
        <dbReference type="EMBL" id="VEU24367.1"/>
    </source>
</evidence>
<gene>
    <name evidence="3" type="ORF">BRENAR_LOCUS5095</name>
</gene>
<dbReference type="AlphaFoldDB" id="A0A448YTZ3"/>
<proteinExistence type="predicted"/>
<dbReference type="STRING" id="13370.A0A448YTZ3"/>
<sequence length="258" mass="29214">MTVDKENGDNSLEPLWLVGYGSLLFKPPLHELEISKSFKRFPGYLTGFARKFWQSSYDNRGTPENKGRVVTIIPSEQIVENDEFKPDILRYELSPYDEAEKLINDADSLAKVLKVWGCIYYIPPKYANQASEYLDLREKDGYTTHDVNFNVVLSSEEKRDPEIASIISSLSKNLHGEPIIKSVVYIGTTGNESFIGPEDVQQTADIIRTSKGESGPNIEYLLELNKSLQDLDPTDQQRSRDPYLEELVRLVEEGNASG</sequence>
<dbReference type="InParanoid" id="A0A448YTZ3"/>
<dbReference type="GO" id="GO:0006751">
    <property type="term" value="P:glutathione catabolic process"/>
    <property type="evidence" value="ECO:0007669"/>
    <property type="project" value="InterPro"/>
</dbReference>
<dbReference type="PANTHER" id="PTHR12192:SF2">
    <property type="entry name" value="GLUTATHIONE-SPECIFIC GAMMA-GLUTAMYLCYCLOTRANSFERASE 2"/>
    <property type="match status" value="1"/>
</dbReference>
<dbReference type="OrthoDB" id="1933483at2759"/>
<dbReference type="EC" id="4.3.2.7" evidence="1"/>
<keyword evidence="2" id="KW-0456">Lyase</keyword>
<reference evidence="3 4" key="1">
    <citation type="submission" date="2018-12" db="EMBL/GenBank/DDBJ databases">
        <authorList>
            <person name="Tiukova I."/>
            <person name="Dainat J."/>
        </authorList>
    </citation>
    <scope>NUCLEOTIDE SEQUENCE [LARGE SCALE GENOMIC DNA]</scope>
</reference>
<dbReference type="CDD" id="cd06661">
    <property type="entry name" value="GGCT_like"/>
    <property type="match status" value="1"/>
</dbReference>
<dbReference type="Gene3D" id="3.10.490.10">
    <property type="entry name" value="Gamma-glutamyl cyclotransferase-like"/>
    <property type="match status" value="1"/>
</dbReference>
<dbReference type="GO" id="GO:0061928">
    <property type="term" value="F:glutathione specific gamma-glutamylcyclotransferase activity"/>
    <property type="evidence" value="ECO:0007669"/>
    <property type="project" value="UniProtKB-EC"/>
</dbReference>
<name>A0A448YTZ3_BRENA</name>
<dbReference type="GO" id="GO:0005737">
    <property type="term" value="C:cytoplasm"/>
    <property type="evidence" value="ECO:0007669"/>
    <property type="project" value="TreeGrafter"/>
</dbReference>
<dbReference type="Proteomes" id="UP000290900">
    <property type="component" value="Unassembled WGS sequence"/>
</dbReference>
<evidence type="ECO:0000313" key="4">
    <source>
        <dbReference type="Proteomes" id="UP000290900"/>
    </source>
</evidence>
<dbReference type="PANTHER" id="PTHR12192">
    <property type="entry name" value="CATION TRANSPORT PROTEIN CHAC-RELATED"/>
    <property type="match status" value="1"/>
</dbReference>
<dbReference type="FunCoup" id="A0A448YTZ3">
    <property type="interactions" value="332"/>
</dbReference>
<evidence type="ECO:0000256" key="2">
    <source>
        <dbReference type="ARBA" id="ARBA00023239"/>
    </source>
</evidence>
<evidence type="ECO:0000256" key="1">
    <source>
        <dbReference type="ARBA" id="ARBA00012344"/>
    </source>
</evidence>
<dbReference type="InterPro" id="IPR013024">
    <property type="entry name" value="GGCT-like"/>
</dbReference>